<sequence>VEPEVGSLDDDSSLNAIQLFCRTPGGGHTGEVTSDTMDRGVWTGSHHCLEPSINTLNPPFNREPPIKALNHPLTQNHPSNKELLINTEPSIQQSHADVGAIGDNTAANGLMMWCTGEETPMEAPGNKWGEWLGPSYCKEGYVICGIMTRVQSNQGTFGDDTALNDVKFLCCEL</sequence>
<dbReference type="GO" id="GO:0005615">
    <property type="term" value="C:extracellular space"/>
    <property type="evidence" value="ECO:0007669"/>
    <property type="project" value="TreeGrafter"/>
</dbReference>
<protein>
    <submittedName>
        <fullName evidence="1">Putative vitelline membrane outer layer protein 1-like isoform X2</fullName>
    </submittedName>
</protein>
<dbReference type="InterPro" id="IPR036706">
    <property type="entry name" value="VOMI_sf"/>
</dbReference>
<comment type="caution">
    <text evidence="1">The sequence shown here is derived from an EMBL/GenBank/DDBJ whole genome shotgun (WGS) entry which is preliminary data.</text>
</comment>
<dbReference type="AlphaFoldDB" id="A0A423SFH7"/>
<reference evidence="1 2" key="1">
    <citation type="submission" date="2018-04" db="EMBL/GenBank/DDBJ databases">
        <authorList>
            <person name="Zhang X."/>
            <person name="Yuan J."/>
            <person name="Li F."/>
            <person name="Xiang J."/>
        </authorList>
    </citation>
    <scope>NUCLEOTIDE SEQUENCE [LARGE SCALE GENOMIC DNA]</scope>
    <source>
        <tissue evidence="1">Muscle</tissue>
    </source>
</reference>
<name>A0A423SFH7_PENVA</name>
<dbReference type="EMBL" id="QCYY01003520">
    <property type="protein sequence ID" value="ROT62948.1"/>
    <property type="molecule type" value="Genomic_DNA"/>
</dbReference>
<dbReference type="Pfam" id="PF03762">
    <property type="entry name" value="VOMI"/>
    <property type="match status" value="1"/>
</dbReference>
<dbReference type="Proteomes" id="UP000283509">
    <property type="component" value="Unassembled WGS sequence"/>
</dbReference>
<dbReference type="OrthoDB" id="6344411at2759"/>
<evidence type="ECO:0000313" key="1">
    <source>
        <dbReference type="EMBL" id="ROT62948.1"/>
    </source>
</evidence>
<reference evidence="1 2" key="2">
    <citation type="submission" date="2019-01" db="EMBL/GenBank/DDBJ databases">
        <title>The decoding of complex shrimp genome reveals the adaptation for benthos swimmer, frequently molting mechanism and breeding impact on genome.</title>
        <authorList>
            <person name="Sun Y."/>
            <person name="Gao Y."/>
            <person name="Yu Y."/>
        </authorList>
    </citation>
    <scope>NUCLEOTIDE SEQUENCE [LARGE SCALE GENOMIC DNA]</scope>
    <source>
        <tissue evidence="1">Muscle</tissue>
    </source>
</reference>
<evidence type="ECO:0000313" key="2">
    <source>
        <dbReference type="Proteomes" id="UP000283509"/>
    </source>
</evidence>
<keyword evidence="2" id="KW-1185">Reference proteome</keyword>
<proteinExistence type="predicted"/>
<dbReference type="PANTHER" id="PTHR18841:SF0">
    <property type="entry name" value="VITELLINE MEMBRANE OUTER LAYER 1 HOMOLOG A-RELATED"/>
    <property type="match status" value="1"/>
</dbReference>
<dbReference type="SUPFAM" id="SSF51092">
    <property type="entry name" value="Vitelline membrane outer protein-I (VMO-I)"/>
    <property type="match status" value="1"/>
</dbReference>
<dbReference type="PANTHER" id="PTHR18841">
    <property type="entry name" value="VITELLINE MEMBRANE OUTER LAYER PROTEIN I-RELATED"/>
    <property type="match status" value="1"/>
</dbReference>
<dbReference type="InterPro" id="IPR005515">
    <property type="entry name" value="VOMI"/>
</dbReference>
<dbReference type="STRING" id="6689.A0A423SFH7"/>
<dbReference type="Gene3D" id="2.100.10.20">
    <property type="entry name" value="Vitelline membrane outer layer protein I (VOMI)"/>
    <property type="match status" value="1"/>
</dbReference>
<gene>
    <name evidence="1" type="ORF">C7M84_019194</name>
</gene>
<accession>A0A423SFH7</accession>
<organism evidence="1 2">
    <name type="scientific">Penaeus vannamei</name>
    <name type="common">Whiteleg shrimp</name>
    <name type="synonym">Litopenaeus vannamei</name>
    <dbReference type="NCBI Taxonomy" id="6689"/>
    <lineage>
        <taxon>Eukaryota</taxon>
        <taxon>Metazoa</taxon>
        <taxon>Ecdysozoa</taxon>
        <taxon>Arthropoda</taxon>
        <taxon>Crustacea</taxon>
        <taxon>Multicrustacea</taxon>
        <taxon>Malacostraca</taxon>
        <taxon>Eumalacostraca</taxon>
        <taxon>Eucarida</taxon>
        <taxon>Decapoda</taxon>
        <taxon>Dendrobranchiata</taxon>
        <taxon>Penaeoidea</taxon>
        <taxon>Penaeidae</taxon>
        <taxon>Penaeus</taxon>
    </lineage>
</organism>
<feature type="non-terminal residue" evidence="1">
    <location>
        <position position="1"/>
    </location>
</feature>